<organism evidence="1 2">
    <name type="scientific">Nemania bipapillata</name>
    <dbReference type="NCBI Taxonomy" id="110536"/>
    <lineage>
        <taxon>Eukaryota</taxon>
        <taxon>Fungi</taxon>
        <taxon>Dikarya</taxon>
        <taxon>Ascomycota</taxon>
        <taxon>Pezizomycotina</taxon>
        <taxon>Sordariomycetes</taxon>
        <taxon>Xylariomycetidae</taxon>
        <taxon>Xylariales</taxon>
        <taxon>Xylariaceae</taxon>
        <taxon>Nemania</taxon>
    </lineage>
</organism>
<keyword evidence="2" id="KW-1185">Reference proteome</keyword>
<name>A0ACC2J783_9PEZI</name>
<comment type="caution">
    <text evidence="1">The sequence shown here is derived from an EMBL/GenBank/DDBJ whole genome shotgun (WGS) entry which is preliminary data.</text>
</comment>
<gene>
    <name evidence="1" type="ORF">ONZ43_g759</name>
</gene>
<sequence>MAWARDSLPPAIFTFIALNTIAVGLRIFVRTRMSKSFGYDDIAMVVAFIGFITLCALTLVSLHNGYGDPETRSWYNMSEAVRFFVASTITYIIVLYIAKLSVALVLLRIAVTSRGVRILLICSMVALTIWTTVTTFIVAFQCTPLSVAWGEGTGTCLSAAVLANTGYSISAMDIASSFLYAGLPAYLLKGVQLSTKVKASIIVLLGLGVASSVVTIIRLKYLVDVGNLRSPTGVEAANAYLTTFVYSITEVGLTLFTGSLAALRPLLKLVPWGQTTGKGYGTYGPSTKQSNVREEMGNGMKLQDFNDAESQDFIVPKGRVHKTVQYEVKYSDVS</sequence>
<proteinExistence type="predicted"/>
<dbReference type="EMBL" id="JAPESX010000107">
    <property type="protein sequence ID" value="KAJ8123241.1"/>
    <property type="molecule type" value="Genomic_DNA"/>
</dbReference>
<dbReference type="Proteomes" id="UP001153334">
    <property type="component" value="Unassembled WGS sequence"/>
</dbReference>
<evidence type="ECO:0000313" key="2">
    <source>
        <dbReference type="Proteomes" id="UP001153334"/>
    </source>
</evidence>
<evidence type="ECO:0000313" key="1">
    <source>
        <dbReference type="EMBL" id="KAJ8123241.1"/>
    </source>
</evidence>
<reference evidence="1" key="1">
    <citation type="submission" date="2022-11" db="EMBL/GenBank/DDBJ databases">
        <title>Genome Sequence of Nemania bipapillata.</title>
        <authorList>
            <person name="Buettner E."/>
        </authorList>
    </citation>
    <scope>NUCLEOTIDE SEQUENCE</scope>
    <source>
        <strain evidence="1">CP14</strain>
    </source>
</reference>
<accession>A0ACC2J783</accession>
<protein>
    <submittedName>
        <fullName evidence="1">Uncharacterized protein</fullName>
    </submittedName>
</protein>